<gene>
    <name evidence="1" type="ORF">AB8B28_10550</name>
</gene>
<proteinExistence type="predicted"/>
<evidence type="ECO:0000313" key="1">
    <source>
        <dbReference type="EMBL" id="XDU62071.1"/>
    </source>
</evidence>
<accession>A0AB39V3N4</accession>
<organism evidence="1">
    <name type="scientific">Leptotrichia alba</name>
    <dbReference type="NCBI Taxonomy" id="3239304"/>
    <lineage>
        <taxon>Bacteria</taxon>
        <taxon>Fusobacteriati</taxon>
        <taxon>Fusobacteriota</taxon>
        <taxon>Fusobacteriia</taxon>
        <taxon>Fusobacteriales</taxon>
        <taxon>Leptotrichiaceae</taxon>
        <taxon>Leptotrichia</taxon>
    </lineage>
</organism>
<reference evidence="1" key="1">
    <citation type="submission" date="2024-07" db="EMBL/GenBank/DDBJ databases">
        <authorList>
            <person name="Li X.-J."/>
            <person name="Wang X."/>
        </authorList>
    </citation>
    <scope>NUCLEOTIDE SEQUENCE</scope>
    <source>
        <strain evidence="1">HSP-536</strain>
    </source>
</reference>
<protein>
    <submittedName>
        <fullName evidence="1">Uncharacterized protein</fullName>
    </submittedName>
</protein>
<dbReference type="EMBL" id="CP165647">
    <property type="protein sequence ID" value="XDU62071.1"/>
    <property type="molecule type" value="Genomic_DNA"/>
</dbReference>
<dbReference type="AlphaFoldDB" id="A0AB39V3N4"/>
<dbReference type="KEGG" id="lala:AB8B28_10550"/>
<dbReference type="RefSeq" id="WP_369715700.1">
    <property type="nucleotide sequence ID" value="NZ_CP165647.1"/>
</dbReference>
<name>A0AB39V3N4_9FUSO</name>
<sequence length="179" mass="20831">MKKWILLFLIIFGNCLIFSDEVSNEKLYSNVLKVENDNYDTVIGIPTHSKEELKAFIIGEAALESDRDKIYKNISKNANKVTLIYFDSKDNWAIKEVVKLLKKKKFKGQVEVITFFYNESKNLRNMLEKNGWTYSGYGEIDSISGTVMYDGTEKSKSEIIKIFLEKIKRTLENNKIIIY</sequence>